<feature type="binding site" evidence="7">
    <location>
        <position position="259"/>
    </location>
    <ligand>
        <name>Cu(2+)</name>
        <dbReference type="ChEBI" id="CHEBI:29036"/>
        <label>1</label>
        <note>catalytic</note>
    </ligand>
</feature>
<dbReference type="PRINTS" id="PR00790">
    <property type="entry name" value="PAMONOXGNASE"/>
</dbReference>
<dbReference type="PANTHER" id="PTHR10680">
    <property type="entry name" value="PEPTIDYL-GLYCINE ALPHA-AMIDATING MONOOXYGENASE"/>
    <property type="match status" value="1"/>
</dbReference>
<evidence type="ECO:0000256" key="3">
    <source>
        <dbReference type="ARBA" id="ARBA00022729"/>
    </source>
</evidence>
<dbReference type="SUPFAM" id="SSF49742">
    <property type="entry name" value="PHM/PNGase F"/>
    <property type="match status" value="2"/>
</dbReference>
<feature type="binding site" evidence="7">
    <location>
        <position position="331"/>
    </location>
    <ligand>
        <name>Cu(2+)</name>
        <dbReference type="ChEBI" id="CHEBI:29036"/>
        <label>1</label>
        <note>catalytic</note>
    </ligand>
</feature>
<dbReference type="EC" id="1.14.17.3" evidence="1"/>
<evidence type="ECO:0000256" key="4">
    <source>
        <dbReference type="ARBA" id="ARBA00023157"/>
    </source>
</evidence>
<organism evidence="12 13">
    <name type="scientific">Pinctada imbricata</name>
    <name type="common">Atlantic pearl-oyster</name>
    <name type="synonym">Pinctada martensii</name>
    <dbReference type="NCBI Taxonomy" id="66713"/>
    <lineage>
        <taxon>Eukaryota</taxon>
        <taxon>Metazoa</taxon>
        <taxon>Spiralia</taxon>
        <taxon>Lophotrochozoa</taxon>
        <taxon>Mollusca</taxon>
        <taxon>Bivalvia</taxon>
        <taxon>Autobranchia</taxon>
        <taxon>Pteriomorphia</taxon>
        <taxon>Pterioida</taxon>
        <taxon>Pterioidea</taxon>
        <taxon>Pteriidae</taxon>
        <taxon>Pinctada</taxon>
    </lineage>
</organism>
<evidence type="ECO:0000256" key="6">
    <source>
        <dbReference type="ARBA" id="ARBA00048431"/>
    </source>
</evidence>
<evidence type="ECO:0000313" key="13">
    <source>
        <dbReference type="Proteomes" id="UP001186944"/>
    </source>
</evidence>
<dbReference type="Pfam" id="PF03712">
    <property type="entry name" value="Cu2_monoox_C"/>
    <property type="match status" value="1"/>
</dbReference>
<evidence type="ECO:0000256" key="7">
    <source>
        <dbReference type="PIRSR" id="PIRSR600720-2"/>
    </source>
</evidence>
<dbReference type="InterPro" id="IPR000323">
    <property type="entry name" value="Cu2_ascorb_mOase_N"/>
</dbReference>
<dbReference type="Gene3D" id="2.60.120.310">
    <property type="entry name" value="Copper type II, ascorbate-dependent monooxygenase, N-terminal domain"/>
    <property type="match status" value="1"/>
</dbReference>
<keyword evidence="5" id="KW-0325">Glycoprotein</keyword>
<keyword evidence="4 8" id="KW-1015">Disulfide bond</keyword>
<comment type="caution">
    <text evidence="12">The sequence shown here is derived from an EMBL/GenBank/DDBJ whole genome shotgun (WGS) entry which is preliminary data.</text>
</comment>
<feature type="chain" id="PRO_5041636308" description="peptidylglycine monooxygenase" evidence="9">
    <location>
        <begin position="17"/>
        <end position="443"/>
    </location>
</feature>
<evidence type="ECO:0000259" key="11">
    <source>
        <dbReference type="Pfam" id="PF03712"/>
    </source>
</evidence>
<feature type="binding site" evidence="7">
    <location>
        <position position="111"/>
    </location>
    <ligand>
        <name>Cu(2+)</name>
        <dbReference type="ChEBI" id="CHEBI:29036"/>
        <label>1</label>
        <note>catalytic</note>
    </ligand>
</feature>
<keyword evidence="7" id="KW-0186">Copper</keyword>
<feature type="disulfide bond" evidence="8">
    <location>
        <begin position="243"/>
        <end position="351"/>
    </location>
</feature>
<comment type="catalytic activity">
    <reaction evidence="6">
        <text>a [peptide]-C-terminal glycine + 2 L-ascorbate + O2 = a [peptide]-C-terminal (2S)-2-hydroxyglycine + 2 monodehydro-L-ascorbate radical + H2O</text>
        <dbReference type="Rhea" id="RHEA:21452"/>
        <dbReference type="Rhea" id="RHEA-COMP:13486"/>
        <dbReference type="Rhea" id="RHEA-COMP:15321"/>
        <dbReference type="ChEBI" id="CHEBI:15377"/>
        <dbReference type="ChEBI" id="CHEBI:15379"/>
        <dbReference type="ChEBI" id="CHEBI:38290"/>
        <dbReference type="ChEBI" id="CHEBI:59513"/>
        <dbReference type="ChEBI" id="CHEBI:137000"/>
        <dbReference type="ChEBI" id="CHEBI:142768"/>
        <dbReference type="EC" id="1.14.17.3"/>
    </reaction>
</comment>
<feature type="domain" description="Copper type II ascorbate-dependent monooxygenase C-terminal" evidence="11">
    <location>
        <begin position="218"/>
        <end position="362"/>
    </location>
</feature>
<evidence type="ECO:0000256" key="9">
    <source>
        <dbReference type="SAM" id="SignalP"/>
    </source>
</evidence>
<evidence type="ECO:0000256" key="1">
    <source>
        <dbReference type="ARBA" id="ARBA00012689"/>
    </source>
</evidence>
<dbReference type="InterPro" id="IPR024548">
    <property type="entry name" value="Cu2_monoox_C"/>
</dbReference>
<dbReference type="Gene3D" id="2.60.120.230">
    <property type="match status" value="1"/>
</dbReference>
<dbReference type="InterPro" id="IPR008977">
    <property type="entry name" value="PHM/PNGase_F_dom_sf"/>
</dbReference>
<dbReference type="InterPro" id="IPR014784">
    <property type="entry name" value="Cu2_ascorb_mOase-like_C"/>
</dbReference>
<proteinExistence type="predicted"/>
<dbReference type="GO" id="GO:0006518">
    <property type="term" value="P:peptide metabolic process"/>
    <property type="evidence" value="ECO:0007669"/>
    <property type="project" value="InterPro"/>
</dbReference>
<reference evidence="12" key="1">
    <citation type="submission" date="2019-08" db="EMBL/GenBank/DDBJ databases">
        <title>The improved chromosome-level genome for the pearl oyster Pinctada fucata martensii using PacBio sequencing and Hi-C.</title>
        <authorList>
            <person name="Zheng Z."/>
        </authorList>
    </citation>
    <scope>NUCLEOTIDE SEQUENCE</scope>
    <source>
        <strain evidence="12">ZZ-2019</strain>
        <tissue evidence="12">Adductor muscle</tissue>
    </source>
</reference>
<dbReference type="GO" id="GO:0005576">
    <property type="term" value="C:extracellular region"/>
    <property type="evidence" value="ECO:0007669"/>
    <property type="project" value="TreeGrafter"/>
</dbReference>
<dbReference type="Proteomes" id="UP001186944">
    <property type="component" value="Unassembled WGS sequence"/>
</dbReference>
<keyword evidence="13" id="KW-1185">Reference proteome</keyword>
<feature type="binding site" evidence="7">
    <location>
        <position position="261"/>
    </location>
    <ligand>
        <name>Cu(2+)</name>
        <dbReference type="ChEBI" id="CHEBI:29036"/>
        <label>1</label>
        <note>catalytic</note>
    </ligand>
</feature>
<evidence type="ECO:0000313" key="12">
    <source>
        <dbReference type="EMBL" id="KAK3097642.1"/>
    </source>
</evidence>
<keyword evidence="2 7" id="KW-0479">Metal-binding</keyword>
<evidence type="ECO:0000259" key="10">
    <source>
        <dbReference type="Pfam" id="PF01082"/>
    </source>
</evidence>
<feature type="binding site" evidence="7">
    <location>
        <position position="188"/>
    </location>
    <ligand>
        <name>Cu(2+)</name>
        <dbReference type="ChEBI" id="CHEBI:29036"/>
        <label>1</label>
        <note>catalytic</note>
    </ligand>
</feature>
<feature type="domain" description="Copper type II ascorbate-dependent monooxygenase N-terminal" evidence="10">
    <location>
        <begin position="99"/>
        <end position="194"/>
    </location>
</feature>
<feature type="signal peptide" evidence="9">
    <location>
        <begin position="1"/>
        <end position="16"/>
    </location>
</feature>
<comment type="cofactor">
    <cofactor evidence="7">
        <name>Cu(2+)</name>
        <dbReference type="ChEBI" id="CHEBI:29036"/>
    </cofactor>
    <text evidence="7">Binds 2 Cu(2+) ions per subunit.</text>
</comment>
<dbReference type="PANTHER" id="PTHR10680:SF14">
    <property type="entry name" value="PEPTIDYL-GLYCINE ALPHA-AMIDATING MONOOXYGENASE"/>
    <property type="match status" value="1"/>
</dbReference>
<protein>
    <recommendedName>
        <fullName evidence="1">peptidylglycine monooxygenase</fullName>
        <ecNumber evidence="1">1.14.17.3</ecNumber>
    </recommendedName>
</protein>
<dbReference type="Pfam" id="PF01082">
    <property type="entry name" value="Cu2_monooxygen"/>
    <property type="match status" value="1"/>
</dbReference>
<dbReference type="GO" id="GO:0005507">
    <property type="term" value="F:copper ion binding"/>
    <property type="evidence" value="ECO:0007669"/>
    <property type="project" value="InterPro"/>
</dbReference>
<dbReference type="InterPro" id="IPR036939">
    <property type="entry name" value="Cu2_ascorb_mOase_N_sf"/>
</dbReference>
<evidence type="ECO:0000256" key="5">
    <source>
        <dbReference type="ARBA" id="ARBA00023180"/>
    </source>
</evidence>
<dbReference type="GO" id="GO:0004504">
    <property type="term" value="F:peptidylglycine monooxygenase activity"/>
    <property type="evidence" value="ECO:0007669"/>
    <property type="project" value="UniProtKB-EC"/>
</dbReference>
<dbReference type="InterPro" id="IPR000720">
    <property type="entry name" value="PHM/PAL"/>
</dbReference>
<keyword evidence="3 9" id="KW-0732">Signal</keyword>
<evidence type="ECO:0000256" key="2">
    <source>
        <dbReference type="ARBA" id="ARBA00022723"/>
    </source>
</evidence>
<sequence length="443" mass="49671">MMRCLLLLSIALLAQGAPHARDIKIQEVPLKMPQVQPKVKDTYLCVAMELDHVNPTYIDPTSLELISIMDEKDRIGNNSPLFAESEHIKFSSTIIIVSVGFKPDANKEIAHHILLYGCKTPGSLRSRVWNCGEMAHKTKAYSSGPVCESGSQIVYAWAMDAPSLKLPKDVGFKVGGNTDIRYLVMQVHYKNVDNFLPPKNEKDSSGITLETTDTPMPKRAGVYLLGTGGMIPPKSIEYMETACLFNTPITIHPFGFRTHAHVHGEVVSGYRIRHGDWTEIGRRSPKDPQMFYNVTTPGMEVRPGDILAARCTMKNDESRTVYIGATQNDEMCNFYVMFYVDGDKIPYDHSCFTSGPPYSYWDKLPFGDKMGLDHAPKTISLEPHKNVMLVKTTGGPRRNVADVDMDQGYGGPRFDPRENQVNRLLAYLNRGYDPDVQLYDNVI</sequence>
<feature type="disulfide bond" evidence="8">
    <location>
        <begin position="311"/>
        <end position="332"/>
    </location>
</feature>
<dbReference type="GO" id="GO:0016020">
    <property type="term" value="C:membrane"/>
    <property type="evidence" value="ECO:0007669"/>
    <property type="project" value="InterPro"/>
</dbReference>
<feature type="disulfide bond" evidence="8">
    <location>
        <begin position="118"/>
        <end position="147"/>
    </location>
</feature>
<evidence type="ECO:0000256" key="8">
    <source>
        <dbReference type="PIRSR" id="PIRSR600720-3"/>
    </source>
</evidence>
<dbReference type="AlphaFoldDB" id="A0AA88YE26"/>
<feature type="binding site" evidence="7">
    <location>
        <position position="112"/>
    </location>
    <ligand>
        <name>Cu(2+)</name>
        <dbReference type="ChEBI" id="CHEBI:29036"/>
        <label>1</label>
        <note>catalytic</note>
    </ligand>
</feature>
<dbReference type="EMBL" id="VSWD01000007">
    <property type="protein sequence ID" value="KAK3097642.1"/>
    <property type="molecule type" value="Genomic_DNA"/>
</dbReference>
<gene>
    <name evidence="12" type="ORF">FSP39_011670</name>
</gene>
<accession>A0AA88YE26</accession>
<name>A0AA88YE26_PINIB</name>